<organism evidence="4 5">
    <name type="scientific">Cytobacillus gottheilii</name>
    <dbReference type="NCBI Taxonomy" id="859144"/>
    <lineage>
        <taxon>Bacteria</taxon>
        <taxon>Bacillati</taxon>
        <taxon>Bacillota</taxon>
        <taxon>Bacilli</taxon>
        <taxon>Bacillales</taxon>
        <taxon>Bacillaceae</taxon>
        <taxon>Cytobacillus</taxon>
    </lineage>
</organism>
<dbReference type="NCBIfam" id="NF041479">
    <property type="entry name" value="spor_membprot_YtrI"/>
    <property type="match status" value="1"/>
</dbReference>
<accession>A0ABX8FAT3</accession>
<feature type="transmembrane region" description="Helical" evidence="2">
    <location>
        <begin position="12"/>
        <end position="34"/>
    </location>
</feature>
<keyword evidence="2" id="KW-0472">Membrane</keyword>
<dbReference type="Pfam" id="PF26347">
    <property type="entry name" value="YtrI_sporulation"/>
    <property type="match status" value="1"/>
</dbReference>
<evidence type="ECO:0000256" key="2">
    <source>
        <dbReference type="SAM" id="Phobius"/>
    </source>
</evidence>
<dbReference type="RefSeq" id="WP_066443030.1">
    <property type="nucleotide sequence ID" value="NZ_CANKUS010000007.1"/>
</dbReference>
<feature type="domain" description="Sporulation membrane protein YtrI C-terminal" evidence="3">
    <location>
        <begin position="80"/>
        <end position="163"/>
    </location>
</feature>
<protein>
    <submittedName>
        <fullName evidence="4">Sporulation protein</fullName>
    </submittedName>
</protein>
<dbReference type="InterPro" id="IPR058620">
    <property type="entry name" value="YtrI_C"/>
</dbReference>
<reference evidence="4 5" key="1">
    <citation type="submission" date="2021-03" db="EMBL/GenBank/DDBJ databases">
        <title>The first data on the complete genome of the tetrodotoxin-producing bacterium.</title>
        <authorList>
            <person name="Melnikova D.I."/>
            <person name="Nijland R."/>
            <person name="Magarlamov T.Y."/>
        </authorList>
    </citation>
    <scope>NUCLEOTIDE SEQUENCE [LARGE SCALE GENOMIC DNA]</scope>
    <source>
        <strain evidence="4 5">1839</strain>
    </source>
</reference>
<name>A0ABX8FAT3_9BACI</name>
<keyword evidence="2" id="KW-0812">Transmembrane</keyword>
<evidence type="ECO:0000313" key="4">
    <source>
        <dbReference type="EMBL" id="QVY60662.1"/>
    </source>
</evidence>
<dbReference type="InterPro" id="IPR048198">
    <property type="entry name" value="YtrI"/>
</dbReference>
<keyword evidence="2" id="KW-1133">Transmembrane helix</keyword>
<feature type="coiled-coil region" evidence="1">
    <location>
        <begin position="38"/>
        <end position="72"/>
    </location>
</feature>
<keyword evidence="5" id="KW-1185">Reference proteome</keyword>
<gene>
    <name evidence="4" type="ORF">J1899_16850</name>
</gene>
<evidence type="ECO:0000313" key="5">
    <source>
        <dbReference type="Proteomes" id="UP000679247"/>
    </source>
</evidence>
<dbReference type="EMBL" id="CP071709">
    <property type="protein sequence ID" value="QVY60662.1"/>
    <property type="molecule type" value="Genomic_DNA"/>
</dbReference>
<keyword evidence="1" id="KW-0175">Coiled coil</keyword>
<proteinExistence type="predicted"/>
<evidence type="ECO:0000256" key="1">
    <source>
        <dbReference type="SAM" id="Coils"/>
    </source>
</evidence>
<dbReference type="Proteomes" id="UP000679247">
    <property type="component" value="Chromosome"/>
</dbReference>
<sequence length="166" mass="19866">MRIPPLYRKPSWQRFLGGMAIGAFISWFFFLYIFGEWQEDYSKQIDGQKDLIQELTKEKDIWQEEFKKLNKENKEKLTVQQIHLKIDNYNKYKLDVYSVFEAEKTLKEEISMMVAKDIETVHSSLGLIERIIQNKTLEINGKRYKVTIKKMSVYTTFSIHVNLQLE</sequence>
<evidence type="ECO:0000259" key="3">
    <source>
        <dbReference type="Pfam" id="PF26347"/>
    </source>
</evidence>